<dbReference type="EMBL" id="JAEFBJ010000007">
    <property type="protein sequence ID" value="KAG7588379.1"/>
    <property type="molecule type" value="Genomic_DNA"/>
</dbReference>
<dbReference type="PROSITE" id="PS50294">
    <property type="entry name" value="WD_REPEATS_REGION"/>
    <property type="match status" value="2"/>
</dbReference>
<dbReference type="PANTHER" id="PTHR10943:SF2">
    <property type="entry name" value="26S PROTEASOME NON-ATPASE REGULATORY SUBUNIT 1"/>
    <property type="match status" value="1"/>
</dbReference>
<gene>
    <name evidence="5" type="ORF">ISN44_As07g007120</name>
</gene>
<dbReference type="InterPro" id="IPR019775">
    <property type="entry name" value="WD40_repeat_CS"/>
</dbReference>
<comment type="caution">
    <text evidence="5">The sequence shown here is derived from an EMBL/GenBank/DDBJ whole genome shotgun (WGS) entry which is preliminary data.</text>
</comment>
<evidence type="ECO:0000256" key="2">
    <source>
        <dbReference type="PROSITE-ProRule" id="PRU00221"/>
    </source>
</evidence>
<dbReference type="Pfam" id="PF00400">
    <property type="entry name" value="WD40"/>
    <property type="match status" value="4"/>
</dbReference>
<feature type="domain" description="26S proteasome non-ATPase regulatory subunit 1/RPN2 N-terminal" evidence="4">
    <location>
        <begin position="7"/>
        <end position="242"/>
    </location>
</feature>
<feature type="repeat" description="WD" evidence="2">
    <location>
        <begin position="900"/>
        <end position="932"/>
    </location>
</feature>
<dbReference type="Proteomes" id="UP000694251">
    <property type="component" value="Chromosome 7"/>
</dbReference>
<dbReference type="PROSITE" id="PS50082">
    <property type="entry name" value="WD_REPEATS_2"/>
    <property type="match status" value="3"/>
</dbReference>
<dbReference type="InterPro" id="IPR040623">
    <property type="entry name" value="RPN2_C"/>
</dbReference>
<feature type="repeat" description="WD" evidence="2">
    <location>
        <begin position="1106"/>
        <end position="1138"/>
    </location>
</feature>
<evidence type="ECO:0000259" key="3">
    <source>
        <dbReference type="Pfam" id="PF18004"/>
    </source>
</evidence>
<dbReference type="PROSITE" id="PS00678">
    <property type="entry name" value="WD_REPEATS_1"/>
    <property type="match status" value="1"/>
</dbReference>
<evidence type="ECO:0000313" key="6">
    <source>
        <dbReference type="Proteomes" id="UP000694251"/>
    </source>
</evidence>
<evidence type="ECO:0000313" key="5">
    <source>
        <dbReference type="EMBL" id="KAG7588379.1"/>
    </source>
</evidence>
<feature type="repeat" description="WD" evidence="2">
    <location>
        <begin position="865"/>
        <end position="899"/>
    </location>
</feature>
<dbReference type="GO" id="GO:0005634">
    <property type="term" value="C:nucleus"/>
    <property type="evidence" value="ECO:0007669"/>
    <property type="project" value="TreeGrafter"/>
</dbReference>
<accession>A0A8T2BPM1</accession>
<evidence type="ECO:0000259" key="4">
    <source>
        <dbReference type="Pfam" id="PF21505"/>
    </source>
</evidence>
<keyword evidence="6" id="KW-1185">Reference proteome</keyword>
<dbReference type="CDD" id="cd00200">
    <property type="entry name" value="WD40"/>
    <property type="match status" value="1"/>
</dbReference>
<dbReference type="AlphaFoldDB" id="A0A8T2BPM1"/>
<sequence>METAMITSASSVLAMLNETHPSLKLQALINLNRFVHQFWPAISASLPILECLYEDEKFDQRFRQLAALLISKVFYYLGEINDSLSYALGAGSFFAVPDESDYYHTLLAKAIDEYASLRSKAVELNEMVDIDHRLEAIVEKLFEKCISDGKYQQAMGIAIECRRLDKLEEAITKSKDVHKSLSYCINVSHSFINRREYRFEVLRLLVNVYQKLTCPDYLSICQCLMFLDEPQVAVQAAETSTAQRENTAGDVQLTDETDAVYTERSGYLILETNEQSDESWYSELHGAIIYANAIKHAGTARDEFYEENSVWLSMATTWAKFSAIAGLGVIHRGHLQQSRSLMAPYLPQGGATGGRSSYSEGGALYALGIIHANHGKGIRQFLRDNLRSTSVEVIQHGACLGLGLASLGTADECIYDDIKNVLYTDSAVAGEAAGISLGLLFVGTATDKANEMLAYAHKTQHEKIIRGLVLGIALTVYGREEGGDTLIEQMTRDQDPIIRYGGMYTLALAYRGTANGKAIRQLLHFVVSDVSDDVRRTAVLALGFVLYSDLEQVPCIVSLLSQSYNPHVRYGSALAVGISCAGTGLCEAISLLEPLTSDVVDFVRQGALIAMAMVMVQIIEASDSRIGAFRRQLGKILHDGLADYMSNNTGWWNQFWYWYPLIYFISLAFSPTAFIGLNYVLKFPKFEFMSQAKPSLFEYPKQDTVVTAYTAAKLPTALLSTSAKAIKSRDKNKNEAEQKIIAEKAASAEKFCNESGAGKGKASIEKGTDTMQVDNTATMEKTAESEAMFEILANPSRVLPAQEKYIKMIESSRYVPMKLASSGFVLLKDLHPPYPKFGDVEFTTVQDGGGLDFREVCSVPKLGKVTCCHFSSDGKFLASAGHDREVFVWNMETGHAETTPEVHADIITDIRFRSNSTLFATSSFDKTVNFWDASKPGYYCLGTMDDHTAPVMSLDFHPKKTEMFCSSDSSAFDLCFRIFRLSKQGGEGCQQVRFQPQDGKYLAAAIQNFVSIVDVETHQLIFRLEGYDTNVLYVSWDTTGKYLACITEDFVSVWTLAENKFRELNYDGEKKFHSCIFHPSIPQILIIGCYRSLELWHWVNNKILHSPAHEGLISALADSPSRGIIASGSYDESIKIWQ</sequence>
<keyword evidence="2" id="KW-0853">WD repeat</keyword>
<dbReference type="GO" id="GO:0034515">
    <property type="term" value="C:proteasome storage granule"/>
    <property type="evidence" value="ECO:0007669"/>
    <property type="project" value="TreeGrafter"/>
</dbReference>
<dbReference type="Pfam" id="PF13646">
    <property type="entry name" value="HEAT_2"/>
    <property type="match status" value="1"/>
</dbReference>
<dbReference type="GO" id="GO:0043161">
    <property type="term" value="P:proteasome-mediated ubiquitin-dependent protein catabolic process"/>
    <property type="evidence" value="ECO:0007669"/>
    <property type="project" value="TreeGrafter"/>
</dbReference>
<dbReference type="Pfam" id="PF01851">
    <property type="entry name" value="PC_rep"/>
    <property type="match status" value="2"/>
</dbReference>
<dbReference type="GO" id="GO:0008540">
    <property type="term" value="C:proteasome regulatory particle, base subcomplex"/>
    <property type="evidence" value="ECO:0007669"/>
    <property type="project" value="TreeGrafter"/>
</dbReference>
<evidence type="ECO:0000256" key="1">
    <source>
        <dbReference type="ARBA" id="ARBA00022737"/>
    </source>
</evidence>
<dbReference type="InterPro" id="IPR002015">
    <property type="entry name" value="Proteasome/cyclosome_rpt"/>
</dbReference>
<reference evidence="5 6" key="1">
    <citation type="submission" date="2020-12" db="EMBL/GenBank/DDBJ databases">
        <title>Concerted genomic and epigenomic changes stabilize Arabidopsis allopolyploids.</title>
        <authorList>
            <person name="Chen Z."/>
        </authorList>
    </citation>
    <scope>NUCLEOTIDE SEQUENCE [LARGE SCALE GENOMIC DNA]</scope>
    <source>
        <strain evidence="5">As9502</strain>
        <tissue evidence="5">Leaf</tissue>
    </source>
</reference>
<name>A0A8T2BPM1_ARASU</name>
<feature type="domain" description="26S proteasome regulatory subunit RPN2 C-terminal" evidence="3">
    <location>
        <begin position="672"/>
        <end position="833"/>
    </location>
</feature>
<keyword evidence="5" id="KW-0647">Proteasome</keyword>
<dbReference type="InterPro" id="IPR048570">
    <property type="entry name" value="PSMD1_RPN2_N"/>
</dbReference>
<dbReference type="Pfam" id="PF18004">
    <property type="entry name" value="RPN2_C"/>
    <property type="match status" value="1"/>
</dbReference>
<dbReference type="PANTHER" id="PTHR10943">
    <property type="entry name" value="26S PROTEASOME NON-ATPASE REGULATORY SUBUNIT"/>
    <property type="match status" value="1"/>
</dbReference>
<dbReference type="OrthoDB" id="261572at2759"/>
<dbReference type="SMART" id="SM00320">
    <property type="entry name" value="WD40"/>
    <property type="match status" value="5"/>
</dbReference>
<dbReference type="Pfam" id="PF21505">
    <property type="entry name" value="RPN2_N"/>
    <property type="match status" value="1"/>
</dbReference>
<keyword evidence="1" id="KW-0677">Repeat</keyword>
<dbReference type="InterPro" id="IPR001680">
    <property type="entry name" value="WD40_rpt"/>
</dbReference>
<organism evidence="5 6">
    <name type="scientific">Arabidopsis suecica</name>
    <name type="common">Swedish thale-cress</name>
    <name type="synonym">Cardaminopsis suecica</name>
    <dbReference type="NCBI Taxonomy" id="45249"/>
    <lineage>
        <taxon>Eukaryota</taxon>
        <taxon>Viridiplantae</taxon>
        <taxon>Streptophyta</taxon>
        <taxon>Embryophyta</taxon>
        <taxon>Tracheophyta</taxon>
        <taxon>Spermatophyta</taxon>
        <taxon>Magnoliopsida</taxon>
        <taxon>eudicotyledons</taxon>
        <taxon>Gunneridae</taxon>
        <taxon>Pentapetalae</taxon>
        <taxon>rosids</taxon>
        <taxon>malvids</taxon>
        <taxon>Brassicales</taxon>
        <taxon>Brassicaceae</taxon>
        <taxon>Camelineae</taxon>
        <taxon>Arabidopsis</taxon>
    </lineage>
</organism>
<protein>
    <submittedName>
        <fullName evidence="5">Proteasome/cyclosome repeat</fullName>
    </submittedName>
</protein>
<proteinExistence type="predicted"/>